<comment type="caution">
    <text evidence="2">The sequence shown here is derived from an EMBL/GenBank/DDBJ whole genome shotgun (WGS) entry which is preliminary data.</text>
</comment>
<protein>
    <recommendedName>
        <fullName evidence="4">Outer membrane protein beta-barrel domain-containing protein</fullName>
    </recommendedName>
</protein>
<dbReference type="RefSeq" id="WP_386404151.1">
    <property type="nucleotide sequence ID" value="NZ_JBHTJH010000004.1"/>
</dbReference>
<feature type="chain" id="PRO_5045339369" description="Outer membrane protein beta-barrel domain-containing protein" evidence="1">
    <location>
        <begin position="22"/>
        <end position="187"/>
    </location>
</feature>
<name>A0ABW3CWV1_9FLAO</name>
<feature type="signal peptide" evidence="1">
    <location>
        <begin position="1"/>
        <end position="21"/>
    </location>
</feature>
<keyword evidence="1" id="KW-0732">Signal</keyword>
<dbReference type="EMBL" id="JBHTJH010000004">
    <property type="protein sequence ID" value="MFD0861334.1"/>
    <property type="molecule type" value="Genomic_DNA"/>
</dbReference>
<evidence type="ECO:0000313" key="3">
    <source>
        <dbReference type="Proteomes" id="UP001596978"/>
    </source>
</evidence>
<evidence type="ECO:0000313" key="2">
    <source>
        <dbReference type="EMBL" id="MFD0861334.1"/>
    </source>
</evidence>
<dbReference type="Proteomes" id="UP001596978">
    <property type="component" value="Unassembled WGS sequence"/>
</dbReference>
<gene>
    <name evidence="2" type="ORF">ACFQ1M_03875</name>
</gene>
<evidence type="ECO:0000256" key="1">
    <source>
        <dbReference type="SAM" id="SignalP"/>
    </source>
</evidence>
<proteinExistence type="predicted"/>
<keyword evidence="3" id="KW-1185">Reference proteome</keyword>
<reference evidence="3" key="1">
    <citation type="journal article" date="2019" name="Int. J. Syst. Evol. Microbiol.">
        <title>The Global Catalogue of Microorganisms (GCM) 10K type strain sequencing project: providing services to taxonomists for standard genome sequencing and annotation.</title>
        <authorList>
            <consortium name="The Broad Institute Genomics Platform"/>
            <consortium name="The Broad Institute Genome Sequencing Center for Infectious Disease"/>
            <person name="Wu L."/>
            <person name="Ma J."/>
        </authorList>
    </citation>
    <scope>NUCLEOTIDE SEQUENCE [LARGE SCALE GENOMIC DNA]</scope>
    <source>
        <strain evidence="3">CCUG 62952</strain>
    </source>
</reference>
<accession>A0ABW3CWV1</accession>
<organism evidence="2 3">
    <name type="scientific">Sungkyunkwania multivorans</name>
    <dbReference type="NCBI Taxonomy" id="1173618"/>
    <lineage>
        <taxon>Bacteria</taxon>
        <taxon>Pseudomonadati</taxon>
        <taxon>Bacteroidota</taxon>
        <taxon>Flavobacteriia</taxon>
        <taxon>Flavobacteriales</taxon>
        <taxon>Flavobacteriaceae</taxon>
        <taxon>Sungkyunkwania</taxon>
    </lineage>
</organism>
<sequence>MKRVLCTLSMFALSLSLTAQDASVEKSVFGIQTGLLGVWAHNETKLADQFSLRTEIGLDTGIFGGSNFDDTSFVMAPVITLEPRWYYNLDKRLSKSKNISGNSGNFLSLKTSYLPDWFLISNTDNFNVEDQISIIPTWGMRRTIGKHFVYETGIGFGYRRIFVKNAGVSNGISEGALNVHLRIGYRF</sequence>
<evidence type="ECO:0008006" key="4">
    <source>
        <dbReference type="Google" id="ProtNLM"/>
    </source>
</evidence>